<evidence type="ECO:0000256" key="7">
    <source>
        <dbReference type="ARBA" id="ARBA00022884"/>
    </source>
</evidence>
<dbReference type="SMART" id="SM00356">
    <property type="entry name" value="ZnF_C3H1"/>
    <property type="match status" value="2"/>
</dbReference>
<protein>
    <recommendedName>
        <fullName evidence="11">mRNA decay activator protein ZFP36</fullName>
    </recommendedName>
    <alternativeName>
        <fullName evidence="11">Zinc finger protein 36</fullName>
    </alternativeName>
</protein>
<keyword evidence="6 10" id="KW-0862">Zinc</keyword>
<feature type="domain" description="C3H1-type" evidence="13">
    <location>
        <begin position="136"/>
        <end position="164"/>
    </location>
</feature>
<evidence type="ECO:0000259" key="13">
    <source>
        <dbReference type="PROSITE" id="PS50103"/>
    </source>
</evidence>
<feature type="region of interest" description="Disordered" evidence="12">
    <location>
        <begin position="245"/>
        <end position="272"/>
    </location>
</feature>
<feature type="zinc finger region" description="C3H1-type" evidence="10">
    <location>
        <begin position="98"/>
        <end position="126"/>
    </location>
</feature>
<dbReference type="GO" id="GO:0005634">
    <property type="term" value="C:nucleus"/>
    <property type="evidence" value="ECO:0007669"/>
    <property type="project" value="UniProtKB-SubCell"/>
</dbReference>
<evidence type="ECO:0000256" key="12">
    <source>
        <dbReference type="SAM" id="MobiDB-lite"/>
    </source>
</evidence>
<dbReference type="GO" id="GO:1900153">
    <property type="term" value="P:positive regulation of nuclear-transcribed mRNA catabolic process, deadenylation-dependent decay"/>
    <property type="evidence" value="ECO:0007669"/>
    <property type="project" value="UniProtKB-UniRule"/>
</dbReference>
<evidence type="ECO:0000256" key="9">
    <source>
        <dbReference type="ARBA" id="ARBA00023274"/>
    </source>
</evidence>
<dbReference type="GO" id="GO:0061158">
    <property type="term" value="P:3'-UTR-mediated mRNA destabilization"/>
    <property type="evidence" value="ECO:0007669"/>
    <property type="project" value="UniProtKB-UniRule"/>
</dbReference>
<evidence type="ECO:0000256" key="10">
    <source>
        <dbReference type="PROSITE-ProRule" id="PRU00723"/>
    </source>
</evidence>
<dbReference type="GO" id="GO:0005737">
    <property type="term" value="C:cytoplasm"/>
    <property type="evidence" value="ECO:0007669"/>
    <property type="project" value="UniProtKB-SubCell"/>
</dbReference>
<keyword evidence="7" id="KW-0694">RNA-binding</keyword>
<name>A0AAV6GRD9_9TELE</name>
<dbReference type="Pfam" id="PF04553">
    <property type="entry name" value="Tis11B_N"/>
    <property type="match status" value="1"/>
</dbReference>
<dbReference type="FunFam" id="4.10.1000.10:FF:000001">
    <property type="entry name" value="zinc finger CCCH domain-containing protein 15-like"/>
    <property type="match status" value="1"/>
</dbReference>
<dbReference type="InterPro" id="IPR007635">
    <property type="entry name" value="Tis11B_N"/>
</dbReference>
<organism evidence="14 15">
    <name type="scientific">Alosa alosa</name>
    <name type="common">allis shad</name>
    <dbReference type="NCBI Taxonomy" id="278164"/>
    <lineage>
        <taxon>Eukaryota</taxon>
        <taxon>Metazoa</taxon>
        <taxon>Chordata</taxon>
        <taxon>Craniata</taxon>
        <taxon>Vertebrata</taxon>
        <taxon>Euteleostomi</taxon>
        <taxon>Actinopterygii</taxon>
        <taxon>Neopterygii</taxon>
        <taxon>Teleostei</taxon>
        <taxon>Clupei</taxon>
        <taxon>Clupeiformes</taxon>
        <taxon>Clupeoidei</taxon>
        <taxon>Clupeidae</taxon>
        <taxon>Alosa</taxon>
    </lineage>
</organism>
<keyword evidence="3 10" id="KW-0479">Metal-binding</keyword>
<feature type="region of interest" description="Disordered" evidence="12">
    <location>
        <begin position="38"/>
        <end position="57"/>
    </location>
</feature>
<dbReference type="SUPFAM" id="SSF90229">
    <property type="entry name" value="CCCH zinc finger"/>
    <property type="match status" value="2"/>
</dbReference>
<dbReference type="GO" id="GO:0008270">
    <property type="term" value="F:zinc ion binding"/>
    <property type="evidence" value="ECO:0007669"/>
    <property type="project" value="UniProtKB-KW"/>
</dbReference>
<evidence type="ECO:0000313" key="14">
    <source>
        <dbReference type="EMBL" id="KAG5277420.1"/>
    </source>
</evidence>
<evidence type="ECO:0000313" key="15">
    <source>
        <dbReference type="Proteomes" id="UP000823561"/>
    </source>
</evidence>
<dbReference type="GO" id="GO:0035925">
    <property type="term" value="F:mRNA 3'-UTR AU-rich region binding"/>
    <property type="evidence" value="ECO:0007669"/>
    <property type="project" value="UniProtKB-UniRule"/>
</dbReference>
<proteinExistence type="predicted"/>
<evidence type="ECO:0000256" key="2">
    <source>
        <dbReference type="ARBA" id="ARBA00022490"/>
    </source>
</evidence>
<reference evidence="14" key="1">
    <citation type="submission" date="2020-10" db="EMBL/GenBank/DDBJ databases">
        <title>Chromosome-scale genome assembly of the Allis shad, Alosa alosa.</title>
        <authorList>
            <person name="Margot Z."/>
            <person name="Christophe K."/>
            <person name="Cabau C."/>
            <person name="Louis A."/>
            <person name="Berthelot C."/>
            <person name="Parey E."/>
            <person name="Roest Crollius H."/>
            <person name="Montfort J."/>
            <person name="Robinson-Rechavi M."/>
            <person name="Bucao C."/>
            <person name="Bouchez O."/>
            <person name="Gislard M."/>
            <person name="Lluch J."/>
            <person name="Milhes M."/>
            <person name="Lampietro C."/>
            <person name="Lopez Roques C."/>
            <person name="Donnadieu C."/>
            <person name="Braasch I."/>
            <person name="Desvignes T."/>
            <person name="Postlethwait J."/>
            <person name="Bobe J."/>
            <person name="Guiguen Y."/>
        </authorList>
    </citation>
    <scope>NUCLEOTIDE SEQUENCE</scope>
    <source>
        <strain evidence="14">M-15738</strain>
        <tissue evidence="14">Blood</tissue>
    </source>
</reference>
<dbReference type="InterPro" id="IPR045877">
    <property type="entry name" value="ZFP36-like"/>
</dbReference>
<keyword evidence="2 11" id="KW-0963">Cytoplasm</keyword>
<keyword evidence="4 11" id="KW-0677">Repeat</keyword>
<comment type="function">
    <text evidence="11">Zinc-finger RNA-binding protein that destabilizes several cytoplasmic AU-rich element (ARE)-containing mRNA transcripts by promoting their poly(A) tail removal or deadenylation, and hence provide a mechanism for attenuating protein synthesis. Acts as a 3'-untranslated region (UTR) ARE mRNA-binding adapter protein to communicate signaling events to the mRNA decay machinery. Functions by recruiting the CCR4-NOT deadenylase complex and probably other components of the cytoplasmic RNA decay machinery to the bound ARE-containing mRNAs, and hence promotes ARE-mediated mRNA deadenylation and decay processes. Binds to 3'-UTR ARE of numerous mRNAs.</text>
</comment>
<dbReference type="Gene3D" id="4.10.1000.10">
    <property type="entry name" value="Zinc finger, CCCH-type"/>
    <property type="match status" value="2"/>
</dbReference>
<feature type="region of interest" description="Disordered" evidence="12">
    <location>
        <begin position="170"/>
        <end position="216"/>
    </location>
</feature>
<evidence type="ECO:0000256" key="4">
    <source>
        <dbReference type="ARBA" id="ARBA00022737"/>
    </source>
</evidence>
<keyword evidence="1" id="KW-0217">Developmental protein</keyword>
<feature type="zinc finger region" description="C3H1-type" evidence="10">
    <location>
        <begin position="136"/>
        <end position="164"/>
    </location>
</feature>
<dbReference type="InterPro" id="IPR000571">
    <property type="entry name" value="Znf_CCCH"/>
</dbReference>
<comment type="caution">
    <text evidence="14">The sequence shown here is derived from an EMBL/GenBank/DDBJ whole genome shotgun (WGS) entry which is preliminary data.</text>
</comment>
<dbReference type="PANTHER" id="PTHR12547">
    <property type="entry name" value="CCCH ZINC FINGER/TIS11-RELATED"/>
    <property type="match status" value="1"/>
</dbReference>
<evidence type="ECO:0000256" key="8">
    <source>
        <dbReference type="ARBA" id="ARBA00023242"/>
    </source>
</evidence>
<evidence type="ECO:0000256" key="5">
    <source>
        <dbReference type="ARBA" id="ARBA00022771"/>
    </source>
</evidence>
<feature type="domain" description="C3H1-type" evidence="13">
    <location>
        <begin position="98"/>
        <end position="126"/>
    </location>
</feature>
<dbReference type="Proteomes" id="UP000823561">
    <property type="component" value="Chromosome 8"/>
</dbReference>
<dbReference type="GO" id="GO:1990904">
    <property type="term" value="C:ribonucleoprotein complex"/>
    <property type="evidence" value="ECO:0007669"/>
    <property type="project" value="UniProtKB-KW"/>
</dbReference>
<evidence type="ECO:0000256" key="1">
    <source>
        <dbReference type="ARBA" id="ARBA00022473"/>
    </source>
</evidence>
<keyword evidence="15" id="KW-1185">Reference proteome</keyword>
<sequence length="290" mass="31161">MAAAIVSAFFDYDEVLSKNTKMLNFNNTFSGPPLAQRRHSANALSLPPPPGARDPRLRERCYSETGDRLRAPGAGGGGGGTLATIAAASGLGPVNSSRYKTELCRPFEEHGACKYGEKCQFAHGHQELRSLSRHPKYKTELCRTFHSIGFCPYGPRCHFIHNAEERCGPVPPNSGTGRMPPPPTRPRLQHSLSFAGFPSAPSLTPPPSLAADWPSSDPFALPSQELAQLFGSGLADPPVLRLPTVPCPPDSLSDQEGYQSSLGSHSGSESPVMDAARRLPIFSWLSISDD</sequence>
<dbReference type="PROSITE" id="PS50103">
    <property type="entry name" value="ZF_C3H1"/>
    <property type="match status" value="2"/>
</dbReference>
<evidence type="ECO:0000256" key="11">
    <source>
        <dbReference type="RuleBase" id="RU369014"/>
    </source>
</evidence>
<dbReference type="FunFam" id="4.10.1000.10:FF:000002">
    <property type="entry name" value="Zinc finger protein 36, C3H1 type-like 1"/>
    <property type="match status" value="1"/>
</dbReference>
<comment type="subcellular location">
    <subcellularLocation>
        <location evidence="11">Nucleus</location>
    </subcellularLocation>
    <subcellularLocation>
        <location evidence="11">Cytoplasm</location>
    </subcellularLocation>
</comment>
<keyword evidence="9 11" id="KW-0687">Ribonucleoprotein</keyword>
<evidence type="ECO:0000256" key="3">
    <source>
        <dbReference type="ARBA" id="ARBA00022723"/>
    </source>
</evidence>
<accession>A0AAV6GRD9</accession>
<comment type="subunit">
    <text evidence="11">Associates with the cytoplasmic CCR4-NOT deadenylase complex to trigger ARE-containing mRNA deadenylation and decay processes.</text>
</comment>
<dbReference type="InterPro" id="IPR036855">
    <property type="entry name" value="Znf_CCCH_sf"/>
</dbReference>
<evidence type="ECO:0000256" key="6">
    <source>
        <dbReference type="ARBA" id="ARBA00022833"/>
    </source>
</evidence>
<dbReference type="Pfam" id="PF00642">
    <property type="entry name" value="zf-CCCH"/>
    <property type="match status" value="2"/>
</dbReference>
<dbReference type="AlphaFoldDB" id="A0AAV6GRD9"/>
<keyword evidence="5 10" id="KW-0863">Zinc-finger</keyword>
<dbReference type="EMBL" id="JADWDJ010000008">
    <property type="protein sequence ID" value="KAG5277420.1"/>
    <property type="molecule type" value="Genomic_DNA"/>
</dbReference>
<gene>
    <name evidence="14" type="ORF">AALO_G00117360</name>
</gene>
<keyword evidence="8 11" id="KW-0539">Nucleus</keyword>
<dbReference type="PANTHER" id="PTHR12547:SF177">
    <property type="entry name" value="MRNA DECAY ACTIVATOR PROTEIN ZFP36"/>
    <property type="match status" value="1"/>
</dbReference>
<feature type="compositionally biased region" description="Low complexity" evidence="12">
    <location>
        <begin position="257"/>
        <end position="270"/>
    </location>
</feature>